<dbReference type="GO" id="GO:0044027">
    <property type="term" value="P:negative regulation of gene expression via chromosomal CpG island methylation"/>
    <property type="evidence" value="ECO:0007669"/>
    <property type="project" value="TreeGrafter"/>
</dbReference>
<feature type="active site" evidence="5">
    <location>
        <position position="497"/>
    </location>
</feature>
<dbReference type="GO" id="GO:0032259">
    <property type="term" value="P:methylation"/>
    <property type="evidence" value="ECO:0007669"/>
    <property type="project" value="UniProtKB-KW"/>
</dbReference>
<gene>
    <name evidence="7" type="ORF">QBC41DRAFT_393508</name>
</gene>
<evidence type="ECO:0000256" key="1">
    <source>
        <dbReference type="ARBA" id="ARBA00011975"/>
    </source>
</evidence>
<proteinExistence type="inferred from homology"/>
<evidence type="ECO:0000256" key="5">
    <source>
        <dbReference type="PROSITE-ProRule" id="PRU01016"/>
    </source>
</evidence>
<keyword evidence="4 5" id="KW-0949">S-adenosyl-L-methionine</keyword>
<dbReference type="Pfam" id="PF00145">
    <property type="entry name" value="DNA_methylase"/>
    <property type="match status" value="2"/>
</dbReference>
<dbReference type="PROSITE" id="PS51679">
    <property type="entry name" value="SAM_MT_C5"/>
    <property type="match status" value="1"/>
</dbReference>
<dbReference type="SUPFAM" id="SSF53335">
    <property type="entry name" value="S-adenosyl-L-methionine-dependent methyltransferases"/>
    <property type="match status" value="1"/>
</dbReference>
<evidence type="ECO:0000256" key="3">
    <source>
        <dbReference type="ARBA" id="ARBA00022679"/>
    </source>
</evidence>
<evidence type="ECO:0000313" key="7">
    <source>
        <dbReference type="EMBL" id="KAK0668597.1"/>
    </source>
</evidence>
<keyword evidence="3 5" id="KW-0808">Transferase</keyword>
<dbReference type="InterPro" id="IPR001525">
    <property type="entry name" value="C5_MeTfrase"/>
</dbReference>
<dbReference type="GO" id="GO:0005634">
    <property type="term" value="C:nucleus"/>
    <property type="evidence" value="ECO:0007669"/>
    <property type="project" value="TreeGrafter"/>
</dbReference>
<name>A0AA39ZCX4_9PEZI</name>
<dbReference type="InterPro" id="IPR029063">
    <property type="entry name" value="SAM-dependent_MTases_sf"/>
</dbReference>
<dbReference type="AlphaFoldDB" id="A0AA39ZCX4"/>
<feature type="region of interest" description="Disordered" evidence="6">
    <location>
        <begin position="727"/>
        <end position="751"/>
    </location>
</feature>
<dbReference type="Proteomes" id="UP001174997">
    <property type="component" value="Unassembled WGS sequence"/>
</dbReference>
<evidence type="ECO:0000256" key="2">
    <source>
        <dbReference type="ARBA" id="ARBA00022603"/>
    </source>
</evidence>
<reference evidence="7" key="1">
    <citation type="submission" date="2023-06" db="EMBL/GenBank/DDBJ databases">
        <title>Genome-scale phylogeny and comparative genomics of the fungal order Sordariales.</title>
        <authorList>
            <consortium name="Lawrence Berkeley National Laboratory"/>
            <person name="Hensen N."/>
            <person name="Bonometti L."/>
            <person name="Westerberg I."/>
            <person name="Brannstrom I.O."/>
            <person name="Guillou S."/>
            <person name="Cros-Aarteil S."/>
            <person name="Calhoun S."/>
            <person name="Haridas S."/>
            <person name="Kuo A."/>
            <person name="Mondo S."/>
            <person name="Pangilinan J."/>
            <person name="Riley R."/>
            <person name="Labutti K."/>
            <person name="Andreopoulos B."/>
            <person name="Lipzen A."/>
            <person name="Chen C."/>
            <person name="Yanf M."/>
            <person name="Daum C."/>
            <person name="Ng V."/>
            <person name="Clum A."/>
            <person name="Steindorff A."/>
            <person name="Ohm R."/>
            <person name="Martin F."/>
            <person name="Silar P."/>
            <person name="Natvig D."/>
            <person name="Lalanne C."/>
            <person name="Gautier V."/>
            <person name="Ament-Velasquez S.L."/>
            <person name="Kruys A."/>
            <person name="Hutchinson M.I."/>
            <person name="Powell A.J."/>
            <person name="Barry K."/>
            <person name="Miller A.N."/>
            <person name="Grigoriev I.V."/>
            <person name="Debuchy R."/>
            <person name="Gladieux P."/>
            <person name="Thoren M.H."/>
            <person name="Johannesson H."/>
        </authorList>
    </citation>
    <scope>NUCLEOTIDE SEQUENCE</scope>
    <source>
        <strain evidence="7">CBS 307.81</strain>
    </source>
</reference>
<protein>
    <recommendedName>
        <fullName evidence="1">DNA (cytosine-5-)-methyltransferase</fullName>
        <ecNumber evidence="1">2.1.1.37</ecNumber>
    </recommendedName>
</protein>
<dbReference type="PANTHER" id="PTHR10629:SF52">
    <property type="entry name" value="DNA (CYTOSINE-5)-METHYLTRANSFERASE 1"/>
    <property type="match status" value="1"/>
</dbReference>
<evidence type="ECO:0000256" key="6">
    <source>
        <dbReference type="SAM" id="MobiDB-lite"/>
    </source>
</evidence>
<comment type="similarity">
    <text evidence="5">Belongs to the class I-like SAM-binding methyltransferase superfamily. C5-methyltransferase family.</text>
</comment>
<accession>A0AA39ZCX4</accession>
<feature type="compositionally biased region" description="Low complexity" evidence="6">
    <location>
        <begin position="728"/>
        <end position="749"/>
    </location>
</feature>
<organism evidence="7 8">
    <name type="scientific">Cercophora samala</name>
    <dbReference type="NCBI Taxonomy" id="330535"/>
    <lineage>
        <taxon>Eukaryota</taxon>
        <taxon>Fungi</taxon>
        <taxon>Dikarya</taxon>
        <taxon>Ascomycota</taxon>
        <taxon>Pezizomycotina</taxon>
        <taxon>Sordariomycetes</taxon>
        <taxon>Sordariomycetidae</taxon>
        <taxon>Sordariales</taxon>
        <taxon>Lasiosphaeriaceae</taxon>
        <taxon>Cercophora</taxon>
    </lineage>
</organism>
<dbReference type="InterPro" id="IPR050390">
    <property type="entry name" value="C5-Methyltransferase"/>
</dbReference>
<dbReference type="Gene3D" id="3.90.120.10">
    <property type="entry name" value="DNA Methylase, subunit A, domain 2"/>
    <property type="match status" value="1"/>
</dbReference>
<dbReference type="Gene3D" id="3.40.50.150">
    <property type="entry name" value="Vaccinia Virus protein VP39"/>
    <property type="match status" value="1"/>
</dbReference>
<dbReference type="EC" id="2.1.1.37" evidence="1"/>
<dbReference type="PRINTS" id="PR00105">
    <property type="entry name" value="C5METTRFRASE"/>
</dbReference>
<evidence type="ECO:0000256" key="4">
    <source>
        <dbReference type="ARBA" id="ARBA00022691"/>
    </source>
</evidence>
<evidence type="ECO:0000313" key="8">
    <source>
        <dbReference type="Proteomes" id="UP001174997"/>
    </source>
</evidence>
<keyword evidence="2 5" id="KW-0489">Methyltransferase</keyword>
<keyword evidence="8" id="KW-1185">Reference proteome</keyword>
<dbReference type="GO" id="GO:0003886">
    <property type="term" value="F:DNA (cytosine-5-)-methyltransferase activity"/>
    <property type="evidence" value="ECO:0007669"/>
    <property type="project" value="UniProtKB-EC"/>
</dbReference>
<dbReference type="PANTHER" id="PTHR10629">
    <property type="entry name" value="CYTOSINE-SPECIFIC METHYLTRANSFERASE"/>
    <property type="match status" value="1"/>
</dbReference>
<dbReference type="EMBL" id="JAULSY010000054">
    <property type="protein sequence ID" value="KAK0668597.1"/>
    <property type="molecule type" value="Genomic_DNA"/>
</dbReference>
<sequence>MCPTDCSALRLHRSLYHSQNSPSTWLHPANHHLRLFHHCSAPSSPKSLAFYKQFPLQPYEYLRGRSSLLNRRHRPLASPKIHLSEFARSISCSQKMAEAYNRGSASQPFYIDEDDGELSIPGIKHELEEGHLLLEPRSDVDDVFEVDEFGNEVNPFEELDQEYRAEGRLEQDLFEVIDLTGDDDNSAFPRSRTGSPSDEEILPHWALDDGLVLVPHMNVELRPSVDQDAIEFLRILSIVKITKADRSFVVLRGWGFRRTRNLRGCLPKKLNEVCLIANIKVSDKRDWKEQALVDVSPNQVLLLRDLRMTNAEFPDFRFDAEDYRQMGKEHIKESGPLVCRWRKEEHHHHTKKPAREFAFVRLGEDEVDDRYRVKDSQMANRWRGGVIPGGSHIPNRDSPGLVFDLEDDGSENSSDLRPGQRYTAADIFAGAGGASRGIERSGCRLLFSLDHWESAANSLRRNFPGTHIYQKDVTDFVTDDLPPEHSYPDILHLSPPCQFWSPAHTVAGKDDEKNIAVLFSCTDLIQKLRPRVFTVEQTFGLIHDRFRLYFHTFLQGFTRHGYSLRYKVLHLNEYGLPQTRRRLVIIGAGPGEKLPPFPPPTHSKTPEADGLKPIVTPYQALLPIKKFKCSLPMHNLATVPRYNPPKPRWDPSKPVNTITCSGGQNYHWNGHRQFTDLEYAVLQGFPRWHSFSESNVKKQIGNAFAPSVVRVLYEHIARFLRKQDGVAGSNSPLSLSSSSSSGDSSPIEIPDSDQERDELQFLGLGGTGTKVQPMKLDEDGVEIVGESVGGWSAGRERRRGAGREVAGFDGGRYEREYSYDEDGWPEYREEDFMELDEAGTMGDPVVIDWGI</sequence>
<comment type="caution">
    <text evidence="7">The sequence shown here is derived from an EMBL/GenBank/DDBJ whole genome shotgun (WGS) entry which is preliminary data.</text>
</comment>
<dbReference type="GO" id="GO:0003677">
    <property type="term" value="F:DNA binding"/>
    <property type="evidence" value="ECO:0007669"/>
    <property type="project" value="TreeGrafter"/>
</dbReference>